<dbReference type="Pfam" id="PF01529">
    <property type="entry name" value="DHHC"/>
    <property type="match status" value="1"/>
</dbReference>
<accession>A0A6A4WB68</accession>
<comment type="subcellular location">
    <subcellularLocation>
        <location evidence="1">Membrane</location>
        <topology evidence="1">Multi-pass membrane protein</topology>
    </subcellularLocation>
</comment>
<dbReference type="PANTHER" id="PTHR12246">
    <property type="entry name" value="PALMITOYLTRANSFERASE ZDHHC16"/>
    <property type="match status" value="1"/>
</dbReference>
<comment type="caution">
    <text evidence="10">The sequence shown here is derived from an EMBL/GenBank/DDBJ whole genome shotgun (WGS) entry which is preliminary data.</text>
</comment>
<evidence type="ECO:0000256" key="3">
    <source>
        <dbReference type="ARBA" id="ARBA00022692"/>
    </source>
</evidence>
<keyword evidence="8" id="KW-0732">Signal</keyword>
<evidence type="ECO:0000256" key="1">
    <source>
        <dbReference type="ARBA" id="ARBA00004141"/>
    </source>
</evidence>
<dbReference type="GO" id="GO:0016020">
    <property type="term" value="C:membrane"/>
    <property type="evidence" value="ECO:0007669"/>
    <property type="project" value="UniProtKB-SubCell"/>
</dbReference>
<feature type="chain" id="PRO_5025407550" description="Palmitoyltransferase" evidence="8">
    <location>
        <begin position="18"/>
        <end position="331"/>
    </location>
</feature>
<organism evidence="10 11">
    <name type="scientific">Amphibalanus amphitrite</name>
    <name type="common">Striped barnacle</name>
    <name type="synonym">Balanus amphitrite</name>
    <dbReference type="NCBI Taxonomy" id="1232801"/>
    <lineage>
        <taxon>Eukaryota</taxon>
        <taxon>Metazoa</taxon>
        <taxon>Ecdysozoa</taxon>
        <taxon>Arthropoda</taxon>
        <taxon>Crustacea</taxon>
        <taxon>Multicrustacea</taxon>
        <taxon>Cirripedia</taxon>
        <taxon>Thoracica</taxon>
        <taxon>Thoracicalcarea</taxon>
        <taxon>Balanomorpha</taxon>
        <taxon>Balanoidea</taxon>
        <taxon>Balanidae</taxon>
        <taxon>Amphibalaninae</taxon>
        <taxon>Amphibalanus</taxon>
    </lineage>
</organism>
<keyword evidence="5 7" id="KW-0472">Membrane</keyword>
<evidence type="ECO:0000256" key="4">
    <source>
        <dbReference type="ARBA" id="ARBA00022989"/>
    </source>
</evidence>
<dbReference type="InterPro" id="IPR001594">
    <property type="entry name" value="Palmitoyltrfase_DHHC"/>
</dbReference>
<dbReference type="PROSITE" id="PS50216">
    <property type="entry name" value="DHHC"/>
    <property type="match status" value="1"/>
</dbReference>
<feature type="domain" description="Palmitoyltransferase DHHC" evidence="9">
    <location>
        <begin position="94"/>
        <end position="214"/>
    </location>
</feature>
<protein>
    <recommendedName>
        <fullName evidence="7">Palmitoyltransferase</fullName>
        <ecNumber evidence="7">2.3.1.225</ecNumber>
    </recommendedName>
</protein>
<evidence type="ECO:0000313" key="11">
    <source>
        <dbReference type="Proteomes" id="UP000440578"/>
    </source>
</evidence>
<keyword evidence="4 7" id="KW-1133">Transmembrane helix</keyword>
<comment type="domain">
    <text evidence="7">The DHHC domain is required for palmitoyltransferase activity.</text>
</comment>
<dbReference type="Proteomes" id="UP000440578">
    <property type="component" value="Unassembled WGS sequence"/>
</dbReference>
<keyword evidence="11" id="KW-1185">Reference proteome</keyword>
<reference evidence="10 11" key="1">
    <citation type="submission" date="2019-07" db="EMBL/GenBank/DDBJ databases">
        <title>Draft genome assembly of a fouling barnacle, Amphibalanus amphitrite (Darwin, 1854): The first reference genome for Thecostraca.</title>
        <authorList>
            <person name="Kim W."/>
        </authorList>
    </citation>
    <scope>NUCLEOTIDE SEQUENCE [LARGE SCALE GENOMIC DNA]</scope>
    <source>
        <strain evidence="10">SNU_AA5</strain>
        <tissue evidence="10">Soma without cirri and trophi</tissue>
    </source>
</reference>
<proteinExistence type="inferred from homology"/>
<evidence type="ECO:0000256" key="8">
    <source>
        <dbReference type="SAM" id="SignalP"/>
    </source>
</evidence>
<evidence type="ECO:0000256" key="7">
    <source>
        <dbReference type="RuleBase" id="RU079119"/>
    </source>
</evidence>
<comment type="similarity">
    <text evidence="7">Belongs to the DHHC palmitoyltransferase family.</text>
</comment>
<keyword evidence="6 7" id="KW-0012">Acyltransferase</keyword>
<feature type="transmembrane region" description="Helical" evidence="7">
    <location>
        <begin position="140"/>
        <end position="167"/>
    </location>
</feature>
<keyword evidence="2 7" id="KW-0808">Transferase</keyword>
<dbReference type="EC" id="2.3.1.225" evidence="7"/>
<dbReference type="EMBL" id="VIIS01001281">
    <property type="protein sequence ID" value="KAF0300182.1"/>
    <property type="molecule type" value="Genomic_DNA"/>
</dbReference>
<keyword evidence="3 7" id="KW-0812">Transmembrane</keyword>
<sequence length="331" mass="37850">MMLLCLFLISVTVESYAEKLVYLVFYHISLLLFLWSYYQTVMTPIGKVPKQFKLSSADLERFESTEDNRLQIQILDRHAADGCLPTYNRTMSGTLRYCERCRQIKPDRCHHCSVCGECVLKMDHHCPWVNNCIGFTNYKFFVLFLGYAFTYCVYVTLSTLKYFIVFWKDGLQGVARFHILFLFFVASMFGVSLISLLSYHCYLVLRNQSTLETFRPPIFESGPDKRGFHMGRYNNFCEVFGDSKLKWFLPVFSSLGDGVSFPQRHVDLDSDGLLGRQRWQERLLSDDASDSDDSHAALVSGLAGDGGVRVGNGVPVGSPQRSVPDVRLVME</sequence>
<dbReference type="OrthoDB" id="9909019at2759"/>
<feature type="transmembrane region" description="Helical" evidence="7">
    <location>
        <begin position="179"/>
        <end position="205"/>
    </location>
</feature>
<dbReference type="GO" id="GO:0019706">
    <property type="term" value="F:protein-cysteine S-palmitoyltransferase activity"/>
    <property type="evidence" value="ECO:0007669"/>
    <property type="project" value="UniProtKB-EC"/>
</dbReference>
<feature type="signal peptide" evidence="8">
    <location>
        <begin position="1"/>
        <end position="17"/>
    </location>
</feature>
<gene>
    <name evidence="10" type="primary">zdhhc15</name>
    <name evidence="10" type="ORF">FJT64_003318</name>
</gene>
<evidence type="ECO:0000256" key="6">
    <source>
        <dbReference type="ARBA" id="ARBA00023315"/>
    </source>
</evidence>
<name>A0A6A4WB68_AMPAM</name>
<evidence type="ECO:0000259" key="9">
    <source>
        <dbReference type="Pfam" id="PF01529"/>
    </source>
</evidence>
<evidence type="ECO:0000313" key="10">
    <source>
        <dbReference type="EMBL" id="KAF0300182.1"/>
    </source>
</evidence>
<dbReference type="InterPro" id="IPR039859">
    <property type="entry name" value="PFA4/ZDH16/20/ERF2-like"/>
</dbReference>
<evidence type="ECO:0000256" key="2">
    <source>
        <dbReference type="ARBA" id="ARBA00022679"/>
    </source>
</evidence>
<feature type="transmembrane region" description="Helical" evidence="7">
    <location>
        <begin position="25"/>
        <end position="45"/>
    </location>
</feature>
<comment type="catalytic activity">
    <reaction evidence="7">
        <text>L-cysteinyl-[protein] + hexadecanoyl-CoA = S-hexadecanoyl-L-cysteinyl-[protein] + CoA</text>
        <dbReference type="Rhea" id="RHEA:36683"/>
        <dbReference type="Rhea" id="RHEA-COMP:10131"/>
        <dbReference type="Rhea" id="RHEA-COMP:11032"/>
        <dbReference type="ChEBI" id="CHEBI:29950"/>
        <dbReference type="ChEBI" id="CHEBI:57287"/>
        <dbReference type="ChEBI" id="CHEBI:57379"/>
        <dbReference type="ChEBI" id="CHEBI:74151"/>
        <dbReference type="EC" id="2.3.1.225"/>
    </reaction>
</comment>
<evidence type="ECO:0000256" key="5">
    <source>
        <dbReference type="ARBA" id="ARBA00023136"/>
    </source>
</evidence>
<dbReference type="AlphaFoldDB" id="A0A6A4WB68"/>